<feature type="transmembrane region" description="Helical" evidence="9">
    <location>
        <begin position="282"/>
        <end position="304"/>
    </location>
</feature>
<comment type="catalytic activity">
    <reaction evidence="1">
        <text>ATP + protein L-histidine = ADP + protein N-phospho-L-histidine.</text>
        <dbReference type="EC" id="2.7.13.3"/>
    </reaction>
</comment>
<evidence type="ECO:0000256" key="10">
    <source>
        <dbReference type="SAM" id="SignalP"/>
    </source>
</evidence>
<feature type="transmembrane region" description="Helical" evidence="9">
    <location>
        <begin position="310"/>
        <end position="328"/>
    </location>
</feature>
<keyword evidence="3" id="KW-0597">Phosphoprotein</keyword>
<keyword evidence="13" id="KW-1185">Reference proteome</keyword>
<dbReference type="InterPro" id="IPR003661">
    <property type="entry name" value="HisK_dim/P_dom"/>
</dbReference>
<feature type="transmembrane region" description="Helical" evidence="9">
    <location>
        <begin position="340"/>
        <end position="362"/>
    </location>
</feature>
<sequence length="636" mass="72272">MERISMRIVAWMIACLLLFSGATAYADSGDDQKETIAISQWKMLWEDPGQERTIEEVMQLNEEHWFDVMSDVYPAVPDDVSSAWLMIQLPELTDMRPAILFEKLHAQDVMMYLEGEVIFERYRDYAYNLNEFIVPVSTAEINKTIYIHLVKSGTKLGLYESISIGNFDRIFEKYIAVDLINLALGGALIIVSFFMLLCILFLKRAFLPGWNSLSIVMFCIGVMILSYSTLIEKVYPEYGYVSYYAFDISSTILIPAIFFFFERVIGKGPFRIITIFKWGQTFVGVLLFTLFLGSFFIESIQMIYNNLGMLIYGVVILLGNIALLGVLINQCLRGNRDAMILGVGFGIFIGVGIGEILWYFSSDRMHKMFFWKIALLFFLASLIIILVRKVMKNYEQAVIYSKQIEIFNNELQQAERIETISQLAASIAHEVRNPLQVTRGFLQLLGAKTDVAQQKYMHLAITELDRASEIITDFLTFAKPDVREDHHLNLGGEIRQIEAILAPLATLHGGSVKVDVVDEVYIRGNSSKFKQALINIIKNSIEAFKEEEEGVVEIRVRKKEENAEIIIIDNGKGIEQEDLKRLGEPYYSKKSKGTGLGLMVTFRIIAAMKGEMNFSSNLGKGTKVRIILPYAKTADE</sequence>
<dbReference type="InterPro" id="IPR004358">
    <property type="entry name" value="Sig_transdc_His_kin-like_C"/>
</dbReference>
<evidence type="ECO:0000256" key="9">
    <source>
        <dbReference type="SAM" id="Phobius"/>
    </source>
</evidence>
<dbReference type="InterPro" id="IPR003594">
    <property type="entry name" value="HATPase_dom"/>
</dbReference>
<dbReference type="PRINTS" id="PR00344">
    <property type="entry name" value="BCTRLSENSOR"/>
</dbReference>
<keyword evidence="9" id="KW-1133">Transmembrane helix</keyword>
<evidence type="ECO:0000256" key="5">
    <source>
        <dbReference type="ARBA" id="ARBA00022741"/>
    </source>
</evidence>
<organism evidence="12 13">
    <name type="scientific">Paenibacillus chungangensis</name>
    <dbReference type="NCBI Taxonomy" id="696535"/>
    <lineage>
        <taxon>Bacteria</taxon>
        <taxon>Bacillati</taxon>
        <taxon>Bacillota</taxon>
        <taxon>Bacilli</taxon>
        <taxon>Bacillales</taxon>
        <taxon>Paenibacillaceae</taxon>
        <taxon>Paenibacillus</taxon>
    </lineage>
</organism>
<dbReference type="InterPro" id="IPR036097">
    <property type="entry name" value="HisK_dim/P_sf"/>
</dbReference>
<dbReference type="Pfam" id="PF00512">
    <property type="entry name" value="HisKA"/>
    <property type="match status" value="1"/>
</dbReference>
<dbReference type="PANTHER" id="PTHR43065:SF46">
    <property type="entry name" value="C4-DICARBOXYLATE TRANSPORT SENSOR PROTEIN DCTB"/>
    <property type="match status" value="1"/>
</dbReference>
<evidence type="ECO:0000256" key="1">
    <source>
        <dbReference type="ARBA" id="ARBA00000085"/>
    </source>
</evidence>
<dbReference type="GO" id="GO:0005524">
    <property type="term" value="F:ATP binding"/>
    <property type="evidence" value="ECO:0007669"/>
    <property type="project" value="UniProtKB-KW"/>
</dbReference>
<dbReference type="PANTHER" id="PTHR43065">
    <property type="entry name" value="SENSOR HISTIDINE KINASE"/>
    <property type="match status" value="1"/>
</dbReference>
<dbReference type="InterPro" id="IPR005467">
    <property type="entry name" value="His_kinase_dom"/>
</dbReference>
<feature type="transmembrane region" description="Helical" evidence="9">
    <location>
        <begin position="241"/>
        <end position="261"/>
    </location>
</feature>
<dbReference type="Gene3D" id="3.30.565.10">
    <property type="entry name" value="Histidine kinase-like ATPase, C-terminal domain"/>
    <property type="match status" value="1"/>
</dbReference>
<gene>
    <name evidence="12" type="ORF">ACFQ2I_15740</name>
</gene>
<keyword evidence="9" id="KW-0812">Transmembrane</keyword>
<keyword evidence="6" id="KW-0418">Kinase</keyword>
<dbReference type="RefSeq" id="WP_377565686.1">
    <property type="nucleotide sequence ID" value="NZ_JBHTJZ010000024.1"/>
</dbReference>
<keyword evidence="8" id="KW-0902">Two-component regulatory system</keyword>
<proteinExistence type="predicted"/>
<dbReference type="Pfam" id="PF02518">
    <property type="entry name" value="HATPase_c"/>
    <property type="match status" value="1"/>
</dbReference>
<feature type="transmembrane region" description="Helical" evidence="9">
    <location>
        <begin position="179"/>
        <end position="202"/>
    </location>
</feature>
<protein>
    <recommendedName>
        <fullName evidence="2">histidine kinase</fullName>
        <ecNumber evidence="2">2.7.13.3</ecNumber>
    </recommendedName>
</protein>
<keyword evidence="9" id="KW-0472">Membrane</keyword>
<evidence type="ECO:0000256" key="4">
    <source>
        <dbReference type="ARBA" id="ARBA00022679"/>
    </source>
</evidence>
<dbReference type="SUPFAM" id="SSF47384">
    <property type="entry name" value="Homodimeric domain of signal transducing histidine kinase"/>
    <property type="match status" value="1"/>
</dbReference>
<dbReference type="CDD" id="cd00082">
    <property type="entry name" value="HisKA"/>
    <property type="match status" value="1"/>
</dbReference>
<dbReference type="Gene3D" id="1.10.287.130">
    <property type="match status" value="1"/>
</dbReference>
<keyword evidence="10" id="KW-0732">Signal</keyword>
<evidence type="ECO:0000256" key="6">
    <source>
        <dbReference type="ARBA" id="ARBA00022777"/>
    </source>
</evidence>
<reference evidence="13" key="1">
    <citation type="journal article" date="2019" name="Int. J. Syst. Evol. Microbiol.">
        <title>The Global Catalogue of Microorganisms (GCM) 10K type strain sequencing project: providing services to taxonomists for standard genome sequencing and annotation.</title>
        <authorList>
            <consortium name="The Broad Institute Genomics Platform"/>
            <consortium name="The Broad Institute Genome Sequencing Center for Infectious Disease"/>
            <person name="Wu L."/>
            <person name="Ma J."/>
        </authorList>
    </citation>
    <scope>NUCLEOTIDE SEQUENCE [LARGE SCALE GENOMIC DNA]</scope>
    <source>
        <strain evidence="13">CCUG 59129</strain>
    </source>
</reference>
<feature type="chain" id="PRO_5045968473" description="histidine kinase" evidence="10">
    <location>
        <begin position="27"/>
        <end position="636"/>
    </location>
</feature>
<feature type="signal peptide" evidence="10">
    <location>
        <begin position="1"/>
        <end position="26"/>
    </location>
</feature>
<evidence type="ECO:0000256" key="3">
    <source>
        <dbReference type="ARBA" id="ARBA00022553"/>
    </source>
</evidence>
<keyword evidence="7 12" id="KW-0067">ATP-binding</keyword>
<accession>A0ABW3HTF1</accession>
<evidence type="ECO:0000313" key="13">
    <source>
        <dbReference type="Proteomes" id="UP001596989"/>
    </source>
</evidence>
<feature type="transmembrane region" description="Helical" evidence="9">
    <location>
        <begin position="368"/>
        <end position="387"/>
    </location>
</feature>
<keyword evidence="4" id="KW-0808">Transferase</keyword>
<dbReference type="InterPro" id="IPR036890">
    <property type="entry name" value="HATPase_C_sf"/>
</dbReference>
<evidence type="ECO:0000256" key="8">
    <source>
        <dbReference type="ARBA" id="ARBA00023012"/>
    </source>
</evidence>
<dbReference type="SMART" id="SM00388">
    <property type="entry name" value="HisKA"/>
    <property type="match status" value="1"/>
</dbReference>
<dbReference type="SUPFAM" id="SSF55874">
    <property type="entry name" value="ATPase domain of HSP90 chaperone/DNA topoisomerase II/histidine kinase"/>
    <property type="match status" value="1"/>
</dbReference>
<evidence type="ECO:0000256" key="7">
    <source>
        <dbReference type="ARBA" id="ARBA00022840"/>
    </source>
</evidence>
<dbReference type="Proteomes" id="UP001596989">
    <property type="component" value="Unassembled WGS sequence"/>
</dbReference>
<evidence type="ECO:0000313" key="12">
    <source>
        <dbReference type="EMBL" id="MFD0960843.1"/>
    </source>
</evidence>
<dbReference type="EMBL" id="JBHTJZ010000024">
    <property type="protein sequence ID" value="MFD0960843.1"/>
    <property type="molecule type" value="Genomic_DNA"/>
</dbReference>
<dbReference type="PROSITE" id="PS50109">
    <property type="entry name" value="HIS_KIN"/>
    <property type="match status" value="1"/>
</dbReference>
<feature type="transmembrane region" description="Helical" evidence="9">
    <location>
        <begin position="209"/>
        <end position="229"/>
    </location>
</feature>
<feature type="domain" description="Histidine kinase" evidence="11">
    <location>
        <begin position="426"/>
        <end position="632"/>
    </location>
</feature>
<dbReference type="EC" id="2.7.13.3" evidence="2"/>
<evidence type="ECO:0000259" key="11">
    <source>
        <dbReference type="PROSITE" id="PS50109"/>
    </source>
</evidence>
<evidence type="ECO:0000256" key="2">
    <source>
        <dbReference type="ARBA" id="ARBA00012438"/>
    </source>
</evidence>
<name>A0ABW3HTF1_9BACL</name>
<comment type="caution">
    <text evidence="12">The sequence shown here is derived from an EMBL/GenBank/DDBJ whole genome shotgun (WGS) entry which is preliminary data.</text>
</comment>
<dbReference type="SMART" id="SM00387">
    <property type="entry name" value="HATPase_c"/>
    <property type="match status" value="1"/>
</dbReference>
<keyword evidence="5" id="KW-0547">Nucleotide-binding</keyword>